<dbReference type="InterPro" id="IPR043129">
    <property type="entry name" value="ATPase_NBD"/>
</dbReference>
<dbReference type="SUPFAM" id="SSF53067">
    <property type="entry name" value="Actin-like ATPase domain"/>
    <property type="match status" value="1"/>
</dbReference>
<gene>
    <name evidence="2" type="ORF">METZ01_LOCUS303033</name>
</gene>
<protein>
    <recommendedName>
        <fullName evidence="1">Hydantoinase/oxoprolinase N-terminal domain-containing protein</fullName>
    </recommendedName>
</protein>
<reference evidence="2" key="1">
    <citation type="submission" date="2018-05" db="EMBL/GenBank/DDBJ databases">
        <authorList>
            <person name="Lanie J.A."/>
            <person name="Ng W.-L."/>
            <person name="Kazmierczak K.M."/>
            <person name="Andrzejewski T.M."/>
            <person name="Davidsen T.M."/>
            <person name="Wayne K.J."/>
            <person name="Tettelin H."/>
            <person name="Glass J.I."/>
            <person name="Rusch D."/>
            <person name="Podicherti R."/>
            <person name="Tsui H.-C.T."/>
            <person name="Winkler M.E."/>
        </authorList>
    </citation>
    <scope>NUCLEOTIDE SEQUENCE</scope>
</reference>
<dbReference type="EMBL" id="UINC01094709">
    <property type="protein sequence ID" value="SVC50179.1"/>
    <property type="molecule type" value="Genomic_DNA"/>
</dbReference>
<organism evidence="2">
    <name type="scientific">marine metagenome</name>
    <dbReference type="NCBI Taxonomy" id="408172"/>
    <lineage>
        <taxon>unclassified sequences</taxon>
        <taxon>metagenomes</taxon>
        <taxon>ecological metagenomes</taxon>
    </lineage>
</organism>
<proteinExistence type="predicted"/>
<dbReference type="Pfam" id="PF05378">
    <property type="entry name" value="Hydant_A_N"/>
    <property type="match status" value="1"/>
</dbReference>
<accession>A0A382MMZ0</accession>
<dbReference type="AlphaFoldDB" id="A0A382MMZ0"/>
<dbReference type="InterPro" id="IPR008040">
    <property type="entry name" value="Hydant_A_N"/>
</dbReference>
<feature type="domain" description="Hydantoinase/oxoprolinase N-terminal" evidence="1">
    <location>
        <begin position="4"/>
        <end position="29"/>
    </location>
</feature>
<feature type="non-terminal residue" evidence="2">
    <location>
        <position position="30"/>
    </location>
</feature>
<sequence length="30" mass="3113">MSYRIAVDTGGTFTDVVVADERGALIVGKA</sequence>
<evidence type="ECO:0000313" key="2">
    <source>
        <dbReference type="EMBL" id="SVC50179.1"/>
    </source>
</evidence>
<name>A0A382MMZ0_9ZZZZ</name>
<evidence type="ECO:0000259" key="1">
    <source>
        <dbReference type="Pfam" id="PF05378"/>
    </source>
</evidence>